<sequence length="530" mass="52085">MVGSLLNSMMLGLLVAQAPGGMTFDGREVSARTTSSAGFFAQGTVPFPNLWERGTGSASLTVEDRVLDPSASYGDKARVEARFRLGTSEYQIELTQPGFPPAQVSGAAAAGSLPRPGHPVGGGVLVDQDVYGNSGLGWMATTRVHAAAAVWGVGRVSINGRLVTDSAVIHAAALSHGAQADDDTHITLPQARTGDAELQVLVWNLPLNVEPRGFLQLSFDDVEINFDGTVLKSLAQVPNVSEQPQNPMSLASSLGGVSLGTPLAPPSPPGEGLGGSGFTVEGTTVTGLPGGPITPVGPGTLGGPESPDPSVIPSFNAGTGSGVAVGSADSLATLTPVSAPAAGRGAVTPDTISGSFPTRGAPTPSVNISGVMPGTLAPGAEFAEESRDVVGAPPPGAPAEAGVAIGGFSGSTAPAQGSFTVVPISPPNFTTFSFAGSPQVSPGIIATAPPIGTDVTIPTPPLLGTPAPLTAANAPPLLGTPAPLNAAPAPALVGTPSPANAFPLTPLVGGAAPAPATVAPAGGTGVPPSI</sequence>
<dbReference type="AlphaFoldDB" id="A0A1I0F1N3"/>
<proteinExistence type="predicted"/>
<gene>
    <name evidence="2" type="ORF">SAMN05443639_103220</name>
</gene>
<protein>
    <submittedName>
        <fullName evidence="2">Uncharacterized protein</fullName>
    </submittedName>
</protein>
<evidence type="ECO:0000256" key="1">
    <source>
        <dbReference type="SAM" id="MobiDB-lite"/>
    </source>
</evidence>
<evidence type="ECO:0000313" key="2">
    <source>
        <dbReference type="EMBL" id="SET51893.1"/>
    </source>
</evidence>
<name>A0A1I0F1N3_9BACT</name>
<accession>A0A1I0F1N3</accession>
<reference evidence="3" key="1">
    <citation type="submission" date="2016-10" db="EMBL/GenBank/DDBJ databases">
        <authorList>
            <person name="Varghese N."/>
            <person name="Submissions S."/>
        </authorList>
    </citation>
    <scope>NUCLEOTIDE SEQUENCE [LARGE SCALE GENOMIC DNA]</scope>
    <source>
        <strain evidence="3">DSM 16858</strain>
    </source>
</reference>
<organism evidence="2 3">
    <name type="scientific">Stigmatella erecta</name>
    <dbReference type="NCBI Taxonomy" id="83460"/>
    <lineage>
        <taxon>Bacteria</taxon>
        <taxon>Pseudomonadati</taxon>
        <taxon>Myxococcota</taxon>
        <taxon>Myxococcia</taxon>
        <taxon>Myxococcales</taxon>
        <taxon>Cystobacterineae</taxon>
        <taxon>Archangiaceae</taxon>
        <taxon>Stigmatella</taxon>
    </lineage>
</organism>
<evidence type="ECO:0000313" key="3">
    <source>
        <dbReference type="Proteomes" id="UP000199181"/>
    </source>
</evidence>
<feature type="region of interest" description="Disordered" evidence="1">
    <location>
        <begin position="341"/>
        <end position="366"/>
    </location>
</feature>
<dbReference type="EMBL" id="FOIJ01000003">
    <property type="protein sequence ID" value="SET51893.1"/>
    <property type="molecule type" value="Genomic_DNA"/>
</dbReference>
<dbReference type="Proteomes" id="UP000199181">
    <property type="component" value="Unassembled WGS sequence"/>
</dbReference>
<keyword evidence="3" id="KW-1185">Reference proteome</keyword>
<dbReference type="RefSeq" id="WP_093517718.1">
    <property type="nucleotide sequence ID" value="NZ_FOIJ01000003.1"/>
</dbReference>